<dbReference type="Gene3D" id="3.90.1150.10">
    <property type="entry name" value="Aspartate Aminotransferase, domain 1"/>
    <property type="match status" value="1"/>
</dbReference>
<dbReference type="RefSeq" id="XP_044569017.1">
    <property type="nucleotide sequence ID" value="XM_044711231.1"/>
</dbReference>
<evidence type="ECO:0000256" key="7">
    <source>
        <dbReference type="ARBA" id="ARBA00022898"/>
    </source>
</evidence>
<gene>
    <name evidence="12" type="ORF">FDP41_007481</name>
</gene>
<dbReference type="InterPro" id="IPR015421">
    <property type="entry name" value="PyrdxlP-dep_Trfase_major"/>
</dbReference>
<dbReference type="EMBL" id="VFQX01000003">
    <property type="protein sequence ID" value="KAF0984304.1"/>
    <property type="molecule type" value="Genomic_DNA"/>
</dbReference>
<dbReference type="GO" id="GO:0005783">
    <property type="term" value="C:endoplasmic reticulum"/>
    <property type="evidence" value="ECO:0007669"/>
    <property type="project" value="TreeGrafter"/>
</dbReference>
<organism evidence="12 13">
    <name type="scientific">Naegleria fowleri</name>
    <name type="common">Brain eating amoeba</name>
    <dbReference type="NCBI Taxonomy" id="5763"/>
    <lineage>
        <taxon>Eukaryota</taxon>
        <taxon>Discoba</taxon>
        <taxon>Heterolobosea</taxon>
        <taxon>Tetramitia</taxon>
        <taxon>Eutetramitia</taxon>
        <taxon>Vahlkampfiidae</taxon>
        <taxon>Naegleria</taxon>
    </lineage>
</organism>
<dbReference type="Proteomes" id="UP000444721">
    <property type="component" value="Unassembled WGS sequence"/>
</dbReference>
<dbReference type="GO" id="GO:0046513">
    <property type="term" value="P:ceramide biosynthetic process"/>
    <property type="evidence" value="ECO:0007669"/>
    <property type="project" value="TreeGrafter"/>
</dbReference>
<reference evidence="12 13" key="1">
    <citation type="journal article" date="2019" name="Sci. Rep.">
        <title>Nanopore sequencing improves the draft genome of the human pathogenic amoeba Naegleria fowleri.</title>
        <authorList>
            <person name="Liechti N."/>
            <person name="Schurch N."/>
            <person name="Bruggmann R."/>
            <person name="Wittwer M."/>
        </authorList>
    </citation>
    <scope>NUCLEOTIDE SEQUENCE [LARGE SCALE GENOMIC DNA]</scope>
    <source>
        <strain evidence="12 13">ATCC 30894</strain>
    </source>
</reference>
<comment type="pathway">
    <text evidence="3">Sphingolipid metabolism.</text>
</comment>
<dbReference type="InterPro" id="IPR015422">
    <property type="entry name" value="PyrdxlP-dep_Trfase_small"/>
</dbReference>
<keyword evidence="8" id="KW-0746">Sphingolipid metabolism</keyword>
<dbReference type="VEuPathDB" id="AmoebaDB:NfTy_003420"/>
<evidence type="ECO:0000259" key="11">
    <source>
        <dbReference type="Pfam" id="PF00155"/>
    </source>
</evidence>
<protein>
    <recommendedName>
        <fullName evidence="5">serine C-palmitoyltransferase</fullName>
        <ecNumber evidence="5">2.3.1.50</ecNumber>
    </recommendedName>
</protein>
<dbReference type="GeneID" id="68114699"/>
<dbReference type="PANTHER" id="PTHR13693">
    <property type="entry name" value="CLASS II AMINOTRANSFERASE/8-AMINO-7-OXONONANOATE SYNTHASE"/>
    <property type="match status" value="1"/>
</dbReference>
<evidence type="ECO:0000256" key="4">
    <source>
        <dbReference type="ARBA" id="ARBA00008392"/>
    </source>
</evidence>
<evidence type="ECO:0000256" key="8">
    <source>
        <dbReference type="ARBA" id="ARBA00022919"/>
    </source>
</evidence>
<dbReference type="EC" id="2.3.1.50" evidence="5"/>
<proteinExistence type="inferred from homology"/>
<evidence type="ECO:0000256" key="6">
    <source>
        <dbReference type="ARBA" id="ARBA00022679"/>
    </source>
</evidence>
<dbReference type="GO" id="GO:0004758">
    <property type="term" value="F:serine C-palmitoyltransferase activity"/>
    <property type="evidence" value="ECO:0007669"/>
    <property type="project" value="TreeGrafter"/>
</dbReference>
<keyword evidence="9" id="KW-0443">Lipid metabolism</keyword>
<comment type="cofactor">
    <cofactor evidence="1">
        <name>pyridoxal 5'-phosphate</name>
        <dbReference type="ChEBI" id="CHEBI:597326"/>
    </cofactor>
</comment>
<dbReference type="GO" id="GO:0016020">
    <property type="term" value="C:membrane"/>
    <property type="evidence" value="ECO:0007669"/>
    <property type="project" value="GOC"/>
</dbReference>
<dbReference type="OrthoDB" id="3168162at2759"/>
<dbReference type="Gene3D" id="3.40.640.10">
    <property type="entry name" value="Type I PLP-dependent aspartate aminotransferase-like (Major domain)"/>
    <property type="match status" value="1"/>
</dbReference>
<dbReference type="AlphaFoldDB" id="A0A6A5CCL5"/>
<evidence type="ECO:0000256" key="2">
    <source>
        <dbReference type="ARBA" id="ARBA00004760"/>
    </source>
</evidence>
<evidence type="ECO:0000256" key="5">
    <source>
        <dbReference type="ARBA" id="ARBA00013220"/>
    </source>
</evidence>
<evidence type="ECO:0000256" key="1">
    <source>
        <dbReference type="ARBA" id="ARBA00001933"/>
    </source>
</evidence>
<dbReference type="GO" id="GO:0030170">
    <property type="term" value="F:pyridoxal phosphate binding"/>
    <property type="evidence" value="ECO:0007669"/>
    <property type="project" value="InterPro"/>
</dbReference>
<comment type="caution">
    <text evidence="12">The sequence shown here is derived from an EMBL/GenBank/DDBJ whole genome shotgun (WGS) entry which is preliminary data.</text>
</comment>
<dbReference type="VEuPathDB" id="AmoebaDB:FDP41_007481"/>
<evidence type="ECO:0000256" key="9">
    <source>
        <dbReference type="ARBA" id="ARBA00023098"/>
    </source>
</evidence>
<evidence type="ECO:0000313" key="13">
    <source>
        <dbReference type="Proteomes" id="UP000444721"/>
    </source>
</evidence>
<dbReference type="OMA" id="LTKYGCG"/>
<dbReference type="InterPro" id="IPR015424">
    <property type="entry name" value="PyrdxlP-dep_Trfase"/>
</dbReference>
<keyword evidence="13" id="KW-1185">Reference proteome</keyword>
<comment type="pathway">
    <text evidence="2">Lipid metabolism; sphingolipid metabolism.</text>
</comment>
<evidence type="ECO:0000313" key="12">
    <source>
        <dbReference type="EMBL" id="KAF0984304.1"/>
    </source>
</evidence>
<evidence type="ECO:0000256" key="3">
    <source>
        <dbReference type="ARBA" id="ARBA00004991"/>
    </source>
</evidence>
<dbReference type="SUPFAM" id="SSF53383">
    <property type="entry name" value="PLP-dependent transferases"/>
    <property type="match status" value="1"/>
</dbReference>
<dbReference type="PANTHER" id="PTHR13693:SF2">
    <property type="entry name" value="SERINE PALMITOYLTRANSFERASE 1"/>
    <property type="match status" value="1"/>
</dbReference>
<keyword evidence="7" id="KW-0663">Pyridoxal phosphate</keyword>
<keyword evidence="10" id="KW-0012">Acyltransferase</keyword>
<name>A0A6A5CCL5_NAEFO</name>
<evidence type="ECO:0000256" key="10">
    <source>
        <dbReference type="ARBA" id="ARBA00023315"/>
    </source>
</evidence>
<keyword evidence="6" id="KW-0808">Transferase</keyword>
<dbReference type="InterPro" id="IPR050087">
    <property type="entry name" value="AON_synthase_class-II"/>
</dbReference>
<feature type="domain" description="Aminotransferase class I/classII large" evidence="11">
    <location>
        <begin position="135"/>
        <end position="479"/>
    </location>
</feature>
<accession>A0A6A5CCL5</accession>
<sequence>MSSTQVSVSSSNTITTPETTLTAAETIARYVNIFNKVAEIIITEFQTHPYRSLIDLSVVLLIIWYMMSKRRAAPTTHKLTKKQEDEIIEEWEPAPLVPSSDDASIDATINAIKEHEYVLTSAADVEFTVEGKEGKIINFGTNNFLGFIGDRDIIEKCKETVREYGVGSCGPRGFYGTIDVHLEFEKICSRFMKTEACILYSFGFCTISSVLPAFSKRGDIIVCDDACNYAIKTGCHLSRSEVIYFKHNDMEDLENVLKKICANDKGATPNNRRFIVVEGVYENCGDIAPLKEIIELKKKYVGFRIALDDSFGVGVLGKTGRGTIEHFGLDINDFEIVCVNMENSFGSVGGVCVGSHIIVDHQRLSGAGYCFSASLPPYLSVAAIEALNRVDSDPETHLVPLQKNISLLHQTLVKKINFKNLKLVLQHQEHCPVFHIRLADDHPLKEGFNNAKKQWGEISKNKTKNKKQINTASMNYYNERNKIQQVFKDIVSKAMDQGVSVICPNYTHREITLPEPGIRISVSSKHTKDHIEKCSHVLATIFAETLSPSN</sequence>
<dbReference type="GO" id="GO:0046512">
    <property type="term" value="P:sphingosine biosynthetic process"/>
    <property type="evidence" value="ECO:0007669"/>
    <property type="project" value="TreeGrafter"/>
</dbReference>
<dbReference type="Pfam" id="PF00155">
    <property type="entry name" value="Aminotran_1_2"/>
    <property type="match status" value="1"/>
</dbReference>
<comment type="similarity">
    <text evidence="4">Belongs to the class-II pyridoxal-phosphate-dependent aminotransferase family.</text>
</comment>
<dbReference type="VEuPathDB" id="AmoebaDB:NF0001450"/>
<dbReference type="InterPro" id="IPR004839">
    <property type="entry name" value="Aminotransferase_I/II_large"/>
</dbReference>